<evidence type="ECO:0000313" key="2">
    <source>
        <dbReference type="EMBL" id="XBS70155.1"/>
    </source>
</evidence>
<sequence length="180" mass="19469">MHIYSKPNENSDIPVANRTFLSGCKRGIGTCIQRISNSPLWRAPTCQASFIGGALVSLAAAIGAKCISLSVDDINDLLLRCEKVSSKTYFAVMASGLKYGLSGGAITGLALAALFERYRERDLAENVICKLTMGAALGLSFGGIIGTLYAINLQHVHNVDDIHFSCYVEPLFIDRYDIDM</sequence>
<dbReference type="AlphaFoldDB" id="A0AAU7QAP9"/>
<proteinExistence type="predicted"/>
<name>A0AAU7QAP9_9GAMM</name>
<protein>
    <submittedName>
        <fullName evidence="2">Uncharacterized protein</fullName>
    </submittedName>
</protein>
<gene>
    <name evidence="2" type="ORF">ABK905_02355</name>
</gene>
<organism evidence="2">
    <name type="scientific">Acerihabitans sp. KWT182</name>
    <dbReference type="NCBI Taxonomy" id="3157919"/>
    <lineage>
        <taxon>Bacteria</taxon>
        <taxon>Pseudomonadati</taxon>
        <taxon>Pseudomonadota</taxon>
        <taxon>Gammaproteobacteria</taxon>
        <taxon>Enterobacterales</taxon>
        <taxon>Pectobacteriaceae</taxon>
        <taxon>Acerihabitans</taxon>
    </lineage>
</organism>
<keyword evidence="1" id="KW-0472">Membrane</keyword>
<keyword evidence="1" id="KW-0812">Transmembrane</keyword>
<reference evidence="2" key="1">
    <citation type="submission" date="2024-06" db="EMBL/GenBank/DDBJ databases">
        <authorList>
            <person name="Coelho C."/>
            <person name="Bento M."/>
            <person name="Garcia E."/>
            <person name="Camelo A."/>
            <person name="Brandao I."/>
            <person name="Espirito Santo C."/>
            <person name="Trovao J."/>
            <person name="Verissimo A."/>
            <person name="Costa J."/>
            <person name="Tiago I."/>
        </authorList>
    </citation>
    <scope>NUCLEOTIDE SEQUENCE</scope>
    <source>
        <strain evidence="2">KWT182</strain>
    </source>
</reference>
<evidence type="ECO:0000256" key="1">
    <source>
        <dbReference type="SAM" id="Phobius"/>
    </source>
</evidence>
<keyword evidence="1" id="KW-1133">Transmembrane helix</keyword>
<feature type="transmembrane region" description="Helical" evidence="1">
    <location>
        <begin position="91"/>
        <end position="115"/>
    </location>
</feature>
<accession>A0AAU7QAP9</accession>
<dbReference type="EMBL" id="CP157947">
    <property type="protein sequence ID" value="XBS70155.1"/>
    <property type="molecule type" value="Genomic_DNA"/>
</dbReference>
<feature type="transmembrane region" description="Helical" evidence="1">
    <location>
        <begin position="127"/>
        <end position="151"/>
    </location>
</feature>